<keyword evidence="3 6" id="KW-0378">Hydrolase</keyword>
<dbReference type="PANTHER" id="PTHR42978:SF6">
    <property type="entry name" value="QUORUM-QUENCHING LACTONASE YTNP-RELATED"/>
    <property type="match status" value="1"/>
</dbReference>
<accession>A0A7C4TDT4</accession>
<reference evidence="6" key="1">
    <citation type="journal article" date="2020" name="mSystems">
        <title>Genome- and Community-Level Interaction Insights into Carbon Utilization and Element Cycling Functions of Hydrothermarchaeota in Hydrothermal Sediment.</title>
        <authorList>
            <person name="Zhou Z."/>
            <person name="Liu Y."/>
            <person name="Xu W."/>
            <person name="Pan J."/>
            <person name="Luo Z.H."/>
            <person name="Li M."/>
        </authorList>
    </citation>
    <scope>NUCLEOTIDE SEQUENCE [LARGE SCALE GENOMIC DNA]</scope>
    <source>
        <strain evidence="6">SpSt-774</strain>
    </source>
</reference>
<proteinExistence type="inferred from homology"/>
<feature type="domain" description="Metallo-beta-lactamase" evidence="5">
    <location>
        <begin position="47"/>
        <end position="270"/>
    </location>
</feature>
<comment type="caution">
    <text evidence="6">The sequence shown here is derived from an EMBL/GenBank/DDBJ whole genome shotgun (WGS) entry which is preliminary data.</text>
</comment>
<evidence type="ECO:0000313" key="6">
    <source>
        <dbReference type="EMBL" id="HGV98586.1"/>
    </source>
</evidence>
<dbReference type="Gene3D" id="3.60.15.10">
    <property type="entry name" value="Ribonuclease Z/Hydroxyacylglutathione hydrolase-like"/>
    <property type="match status" value="1"/>
</dbReference>
<evidence type="ECO:0000256" key="4">
    <source>
        <dbReference type="ARBA" id="ARBA00022833"/>
    </source>
</evidence>
<dbReference type="EMBL" id="DTGZ01000186">
    <property type="protein sequence ID" value="HGV98586.1"/>
    <property type="molecule type" value="Genomic_DNA"/>
</dbReference>
<dbReference type="InterPro" id="IPR001279">
    <property type="entry name" value="Metallo-B-lactamas"/>
</dbReference>
<keyword evidence="4" id="KW-0862">Zinc</keyword>
<evidence type="ECO:0000256" key="1">
    <source>
        <dbReference type="ARBA" id="ARBA00007749"/>
    </source>
</evidence>
<dbReference type="SUPFAM" id="SSF56281">
    <property type="entry name" value="Metallo-hydrolase/oxidoreductase"/>
    <property type="match status" value="1"/>
</dbReference>
<dbReference type="AlphaFoldDB" id="A0A7C4TDT4"/>
<dbReference type="SMART" id="SM00849">
    <property type="entry name" value="Lactamase_B"/>
    <property type="match status" value="1"/>
</dbReference>
<protein>
    <submittedName>
        <fullName evidence="6">MBL fold metallo-hydrolase</fullName>
    </submittedName>
</protein>
<name>A0A7C4TDT4_UNCW3</name>
<dbReference type="Pfam" id="PF00753">
    <property type="entry name" value="Lactamase_B"/>
    <property type="match status" value="1"/>
</dbReference>
<dbReference type="PANTHER" id="PTHR42978">
    <property type="entry name" value="QUORUM-QUENCHING LACTONASE YTNP-RELATED-RELATED"/>
    <property type="match status" value="1"/>
</dbReference>
<dbReference type="InterPro" id="IPR036866">
    <property type="entry name" value="RibonucZ/Hydroxyglut_hydro"/>
</dbReference>
<sequence length="293" mass="33606">MKFGKFDLIPISDGSFFLDGGTMFGVVPRVLWEKIYKPDELNRIEIPLNCLLIKAPDATILVDAGIGNKFDEKFREIYSVKQPPDIESGLANLGLKPDDINFVINTHLHFDHCGWNTIFNSEFSAKDCSNRPCSATKEIRSTFPRAKYIIQKQEWIDATHPNERTRASYFKENFIPLENSGQLILVEGEYEIIPGVKVINTIGHTKGHQSVLIESEGRKAIFWGDFMPTSAHIRIPYLTSFDLYPLELIELKKKFLKQAVAENWLLIFEHDPKFIFAYIKEEDGKQLLQPINI</sequence>
<dbReference type="GO" id="GO:0046872">
    <property type="term" value="F:metal ion binding"/>
    <property type="evidence" value="ECO:0007669"/>
    <property type="project" value="UniProtKB-KW"/>
</dbReference>
<dbReference type="InterPro" id="IPR051013">
    <property type="entry name" value="MBL_superfamily_lactonases"/>
</dbReference>
<organism evidence="6">
    <name type="scientific">candidate division WOR-3 bacterium</name>
    <dbReference type="NCBI Taxonomy" id="2052148"/>
    <lineage>
        <taxon>Bacteria</taxon>
        <taxon>Bacteria division WOR-3</taxon>
    </lineage>
</organism>
<evidence type="ECO:0000256" key="3">
    <source>
        <dbReference type="ARBA" id="ARBA00022801"/>
    </source>
</evidence>
<keyword evidence="2" id="KW-0479">Metal-binding</keyword>
<evidence type="ECO:0000256" key="2">
    <source>
        <dbReference type="ARBA" id="ARBA00022723"/>
    </source>
</evidence>
<dbReference type="CDD" id="cd16281">
    <property type="entry name" value="metallo-hydrolase-like_MBL-fold"/>
    <property type="match status" value="1"/>
</dbReference>
<evidence type="ECO:0000259" key="5">
    <source>
        <dbReference type="SMART" id="SM00849"/>
    </source>
</evidence>
<comment type="similarity">
    <text evidence="1">Belongs to the metallo-beta-lactamase superfamily.</text>
</comment>
<gene>
    <name evidence="6" type="ORF">ENV60_09890</name>
</gene>
<dbReference type="GO" id="GO:0016787">
    <property type="term" value="F:hydrolase activity"/>
    <property type="evidence" value="ECO:0007669"/>
    <property type="project" value="UniProtKB-KW"/>
</dbReference>